<keyword evidence="1" id="KW-0433">Leucine-rich repeat</keyword>
<dbReference type="GO" id="GO:0055046">
    <property type="term" value="P:microgametogenesis"/>
    <property type="evidence" value="ECO:0007669"/>
    <property type="project" value="UniProtKB-ARBA"/>
</dbReference>
<evidence type="ECO:0000256" key="1">
    <source>
        <dbReference type="ARBA" id="ARBA00022614"/>
    </source>
</evidence>
<dbReference type="EMBL" id="KI392567">
    <property type="protein sequence ID" value="ERN13802.1"/>
    <property type="molecule type" value="Genomic_DNA"/>
</dbReference>
<keyword evidence="7" id="KW-1185">Reference proteome</keyword>
<evidence type="ECO:0000256" key="3">
    <source>
        <dbReference type="ARBA" id="ARBA00023054"/>
    </source>
</evidence>
<organism evidence="6 7">
    <name type="scientific">Amborella trichopoda</name>
    <dbReference type="NCBI Taxonomy" id="13333"/>
    <lineage>
        <taxon>Eukaryota</taxon>
        <taxon>Viridiplantae</taxon>
        <taxon>Streptophyta</taxon>
        <taxon>Embryophyta</taxon>
        <taxon>Tracheophyta</taxon>
        <taxon>Spermatophyta</taxon>
        <taxon>Magnoliopsida</taxon>
        <taxon>Amborellales</taxon>
        <taxon>Amborellaceae</taxon>
        <taxon>Amborella</taxon>
    </lineage>
</organism>
<evidence type="ECO:0000256" key="2">
    <source>
        <dbReference type="ARBA" id="ARBA00022737"/>
    </source>
</evidence>
<protein>
    <submittedName>
        <fullName evidence="6">Uncharacterized protein</fullName>
    </submittedName>
</protein>
<keyword evidence="2" id="KW-0677">Repeat</keyword>
<dbReference type="InterPro" id="IPR003591">
    <property type="entry name" value="Leu-rich_rpt_typical-subtyp"/>
</dbReference>
<dbReference type="Proteomes" id="UP000017836">
    <property type="component" value="Unassembled WGS sequence"/>
</dbReference>
<dbReference type="OrthoDB" id="1668230at2759"/>
<proteinExistence type="inferred from homology"/>
<dbReference type="PRINTS" id="PR00019">
    <property type="entry name" value="LEURICHRPT"/>
</dbReference>
<dbReference type="SUPFAM" id="SSF52058">
    <property type="entry name" value="L domain-like"/>
    <property type="match status" value="1"/>
</dbReference>
<dbReference type="GO" id="GO:0035556">
    <property type="term" value="P:intracellular signal transduction"/>
    <property type="evidence" value="ECO:0000318"/>
    <property type="project" value="GO_Central"/>
</dbReference>
<evidence type="ECO:0000256" key="4">
    <source>
        <dbReference type="ARBA" id="ARBA00023786"/>
    </source>
</evidence>
<dbReference type="PANTHER" id="PTHR48051">
    <property type="match status" value="1"/>
</dbReference>
<dbReference type="Gramene" id="ERN13802">
    <property type="protein sequence ID" value="ERN13802"/>
    <property type="gene ID" value="AMTR_s00049p00209780"/>
</dbReference>
<dbReference type="InterPro" id="IPR050216">
    <property type="entry name" value="LRR_domain-containing"/>
</dbReference>
<dbReference type="Pfam" id="PF13855">
    <property type="entry name" value="LRR_8"/>
    <property type="match status" value="3"/>
</dbReference>
<evidence type="ECO:0000256" key="5">
    <source>
        <dbReference type="SAM" id="Coils"/>
    </source>
</evidence>
<dbReference type="FunFam" id="3.80.10.10:FF:000746">
    <property type="entry name" value="Plant intracellular Ras-group-related LRR protein 2"/>
    <property type="match status" value="1"/>
</dbReference>
<dbReference type="PANTHER" id="PTHR48051:SF1">
    <property type="entry name" value="RAS SUPPRESSOR PROTEIN 1"/>
    <property type="match status" value="1"/>
</dbReference>
<dbReference type="SMART" id="SM00365">
    <property type="entry name" value="LRR_SD22"/>
    <property type="match status" value="5"/>
</dbReference>
<dbReference type="InterPro" id="IPR032675">
    <property type="entry name" value="LRR_dom_sf"/>
</dbReference>
<dbReference type="InterPro" id="IPR001611">
    <property type="entry name" value="Leu-rich_rpt"/>
</dbReference>
<feature type="coiled-coil region" evidence="5">
    <location>
        <begin position="143"/>
        <end position="174"/>
    </location>
</feature>
<dbReference type="PROSITE" id="PS51450">
    <property type="entry name" value="LRR"/>
    <property type="match status" value="4"/>
</dbReference>
<name>W1PUV9_AMBTC</name>
<dbReference type="KEGG" id="atr:18442049"/>
<reference evidence="7" key="1">
    <citation type="journal article" date="2013" name="Science">
        <title>The Amborella genome and the evolution of flowering plants.</title>
        <authorList>
            <consortium name="Amborella Genome Project"/>
        </authorList>
    </citation>
    <scope>NUCLEOTIDE SEQUENCE [LARGE SCALE GENOMIC DNA]</scope>
</reference>
<evidence type="ECO:0000313" key="6">
    <source>
        <dbReference type="EMBL" id="ERN13802.1"/>
    </source>
</evidence>
<dbReference type="FunFam" id="3.80.10.10:FF:000610">
    <property type="entry name" value="Plant intracellular Ras-group-related LRR protein 9"/>
    <property type="match status" value="1"/>
</dbReference>
<accession>W1PUV9</accession>
<dbReference type="HOGENOM" id="CLU_021557_0_0_1"/>
<dbReference type="OMA" id="AWCESIL"/>
<dbReference type="STRING" id="13333.W1PUV9"/>
<comment type="similarity">
    <text evidence="4">Belongs to the SHOC2 family.</text>
</comment>
<evidence type="ECO:0000313" key="7">
    <source>
        <dbReference type="Proteomes" id="UP000017836"/>
    </source>
</evidence>
<dbReference type="Gene3D" id="3.80.10.10">
    <property type="entry name" value="Ribonuclease Inhibitor"/>
    <property type="match status" value="2"/>
</dbReference>
<dbReference type="SMART" id="SM00364">
    <property type="entry name" value="LRR_BAC"/>
    <property type="match status" value="8"/>
</dbReference>
<sequence>MNPNPKAYPVLSYVMGQSSNQAISGDSDTVQVEIQGSDTNVEEQMPNLKNPKMLASMTDSVSNVAQARKVLEGLGERPDHETLDMAHAKIEEIDSKLSKQLEEIVLAPQPEGVEQMEWRAQQAQKEKQCRQAAEKEKYPFKAIIQLDEMHQAYEQLLRDEEEKLVKMYESAEENSEFLPAKDEVNEEVINILQEASHKNVEKVVLSGRLLRFLPEAFGRLRNLVILDLSSNQLEVIPDSIAGLEKLEELYLSSNQLVSLPDSIGLLLTLKILDVSANKLKALPDSIAYCRSLVELDASFNQLTFLPTNIGYELVNLQRLSVHLNKIRSLPSSVSEMRSLRHLDLHFNELRSLPQSIGRLTNLEYLNLSSNFSDLTGLPLTIGDLTNLKELDLSNNQIHALPDTFGRLEKLTKLNLDQNPLVIPPMEIVNQGVEAVKEYMAKRWLDILLEEERKSMVQENNQAQTGWLIRSTSWLNNFVHGITGNVAEYLGTEGKSPRDPYLDQQL</sequence>
<dbReference type="AlphaFoldDB" id="W1PUV9"/>
<dbReference type="SMART" id="SM00369">
    <property type="entry name" value="LRR_TYP"/>
    <property type="match status" value="7"/>
</dbReference>
<keyword evidence="3 5" id="KW-0175">Coiled coil</keyword>
<dbReference type="eggNOG" id="KOG0619">
    <property type="taxonomic scope" value="Eukaryota"/>
</dbReference>
<gene>
    <name evidence="6" type="ORF">AMTR_s00049p00209780</name>
</gene>